<dbReference type="Pfam" id="PF00557">
    <property type="entry name" value="Peptidase_M24"/>
    <property type="match status" value="1"/>
</dbReference>
<protein>
    <recommendedName>
        <fullName evidence="4">Xaa-Pro aminopeptidase</fullName>
        <ecNumber evidence="4">3.4.11.9</ecNumber>
    </recommendedName>
</protein>
<dbReference type="GO" id="GO:0030145">
    <property type="term" value="F:manganese ion binding"/>
    <property type="evidence" value="ECO:0007669"/>
    <property type="project" value="InterPro"/>
</dbReference>
<keyword evidence="6" id="KW-0378">Hydrolase</keyword>
<dbReference type="GO" id="GO:0070006">
    <property type="term" value="F:metalloaminopeptidase activity"/>
    <property type="evidence" value="ECO:0007669"/>
    <property type="project" value="InterPro"/>
</dbReference>
<keyword evidence="5 8" id="KW-0479">Metal-binding</keyword>
<dbReference type="Proteomes" id="UP000317990">
    <property type="component" value="Unassembled WGS sequence"/>
</dbReference>
<evidence type="ECO:0000256" key="2">
    <source>
        <dbReference type="ARBA" id="ARBA00001936"/>
    </source>
</evidence>
<proteinExistence type="inferred from homology"/>
<feature type="domain" description="Aminopeptidase P N-terminal" evidence="9">
    <location>
        <begin position="1"/>
        <end position="118"/>
    </location>
</feature>
<reference evidence="10 11" key="1">
    <citation type="journal article" date="2019" name="mSystems">
        <title>Life at home and on the roam: Genomic adaptions reflect the dual lifestyle of an intracellular, facultative symbiont.</title>
        <authorList>
            <person name="Burgsdorf I."/>
        </authorList>
    </citation>
    <scope>NUCLEOTIDE SEQUENCE [LARGE SCALE GENOMIC DNA]</scope>
    <source>
        <strain evidence="10">277cV</strain>
    </source>
</reference>
<dbReference type="SUPFAM" id="SSF55920">
    <property type="entry name" value="Creatinase/aminopeptidase"/>
    <property type="match status" value="1"/>
</dbReference>
<evidence type="ECO:0000256" key="1">
    <source>
        <dbReference type="ARBA" id="ARBA00001424"/>
    </source>
</evidence>
<evidence type="ECO:0000256" key="4">
    <source>
        <dbReference type="ARBA" id="ARBA00012574"/>
    </source>
</evidence>
<accession>A0A524RM41</accession>
<evidence type="ECO:0000256" key="5">
    <source>
        <dbReference type="ARBA" id="ARBA00022723"/>
    </source>
</evidence>
<dbReference type="PANTHER" id="PTHR43226:SF4">
    <property type="entry name" value="XAA-PRO AMINOPEPTIDASE 3"/>
    <property type="match status" value="1"/>
</dbReference>
<dbReference type="PROSITE" id="PS00491">
    <property type="entry name" value="PROLINE_PEPTIDASE"/>
    <property type="match status" value="1"/>
</dbReference>
<evidence type="ECO:0000256" key="6">
    <source>
        <dbReference type="ARBA" id="ARBA00022801"/>
    </source>
</evidence>
<dbReference type="Pfam" id="PF05195">
    <property type="entry name" value="AMP_N"/>
    <property type="match status" value="1"/>
</dbReference>
<keyword evidence="7" id="KW-0464">Manganese</keyword>
<dbReference type="AlphaFoldDB" id="A0A524RM41"/>
<evidence type="ECO:0000259" key="9">
    <source>
        <dbReference type="SMART" id="SM01011"/>
    </source>
</evidence>
<sequence>MAAGAAVIPAARHSQHHADVEHRFRQDSDFWYLTGFDEANAVALLLGHRDEERFVLFVEPRDPQAETWNGHRWGTEGAVERFGADVAHPLGDLPTLLPRYLDGAEAIAFRIGQPGQQTLQARVLEAWAEQLEQRPRRGHAAARLVDPTVLLHRQRLIKDAHELERLREAARIAAEAHELARQAVRPGIAEYDVQALLEHYFLAAGAREAGYPPIVAGGGNACILHYTSNRERLRNGDLLLIDAGCSLMDYYNSDITRTFPVNGCFSGEQRELYTLTLAAQQAALERVSPGATAEQVHGQAVEVLVKGLCELGLLRGDPQGIIERGDYRHLYPHRTGHWLGLDVHDVGAYRLGEHPVVLEPGMVLTVEPGLYVGDLLAVPEGQPPIEARWKGIGIRIEDDVVVTAEGAEVLSAAAAKDTAAMEER</sequence>
<dbReference type="InterPro" id="IPR052433">
    <property type="entry name" value="X-Pro_dipept-like"/>
</dbReference>
<comment type="cofactor">
    <cofactor evidence="2">
        <name>Mn(2+)</name>
        <dbReference type="ChEBI" id="CHEBI:29035"/>
    </cofactor>
</comment>
<evidence type="ECO:0000256" key="8">
    <source>
        <dbReference type="RuleBase" id="RU000590"/>
    </source>
</evidence>
<evidence type="ECO:0000313" key="10">
    <source>
        <dbReference type="EMBL" id="TGG90564.1"/>
    </source>
</evidence>
<dbReference type="GO" id="GO:0006508">
    <property type="term" value="P:proteolysis"/>
    <property type="evidence" value="ECO:0007669"/>
    <property type="project" value="TreeGrafter"/>
</dbReference>
<dbReference type="InterPro" id="IPR007865">
    <property type="entry name" value="Aminopep_P_N"/>
</dbReference>
<dbReference type="Gene3D" id="3.40.350.10">
    <property type="entry name" value="Creatinase/prolidase N-terminal domain"/>
    <property type="match status" value="1"/>
</dbReference>
<dbReference type="GO" id="GO:0005829">
    <property type="term" value="C:cytosol"/>
    <property type="evidence" value="ECO:0007669"/>
    <property type="project" value="TreeGrafter"/>
</dbReference>
<dbReference type="InterPro" id="IPR001131">
    <property type="entry name" value="Peptidase_M24B_aminopep-P_CS"/>
</dbReference>
<dbReference type="CDD" id="cd01087">
    <property type="entry name" value="Prolidase"/>
    <property type="match status" value="1"/>
</dbReference>
<evidence type="ECO:0000256" key="3">
    <source>
        <dbReference type="ARBA" id="ARBA00008766"/>
    </source>
</evidence>
<comment type="catalytic activity">
    <reaction evidence="1">
        <text>Release of any N-terminal amino acid, including proline, that is linked to proline, even from a dipeptide or tripeptide.</text>
        <dbReference type="EC" id="3.4.11.9"/>
    </reaction>
</comment>
<dbReference type="PANTHER" id="PTHR43226">
    <property type="entry name" value="XAA-PRO AMINOPEPTIDASE 3"/>
    <property type="match status" value="1"/>
</dbReference>
<dbReference type="EMBL" id="SRMO01000087">
    <property type="protein sequence ID" value="TGG90564.1"/>
    <property type="molecule type" value="Genomic_DNA"/>
</dbReference>
<dbReference type="EC" id="3.4.11.9" evidence="4"/>
<comment type="caution">
    <text evidence="10">The sequence shown here is derived from an EMBL/GenBank/DDBJ whole genome shotgun (WGS) entry which is preliminary data.</text>
</comment>
<evidence type="ECO:0000313" key="11">
    <source>
        <dbReference type="Proteomes" id="UP000317990"/>
    </source>
</evidence>
<dbReference type="SUPFAM" id="SSF53092">
    <property type="entry name" value="Creatinase/prolidase N-terminal domain"/>
    <property type="match status" value="1"/>
</dbReference>
<dbReference type="SMART" id="SM01011">
    <property type="entry name" value="AMP_N"/>
    <property type="match status" value="1"/>
</dbReference>
<dbReference type="InterPro" id="IPR036005">
    <property type="entry name" value="Creatinase/aminopeptidase-like"/>
</dbReference>
<gene>
    <name evidence="10" type="ORF">ERJ67_10265</name>
</gene>
<dbReference type="Gene3D" id="3.90.230.10">
    <property type="entry name" value="Creatinase/methionine aminopeptidase superfamily"/>
    <property type="match status" value="1"/>
</dbReference>
<dbReference type="InterPro" id="IPR000994">
    <property type="entry name" value="Pept_M24"/>
</dbReference>
<name>A0A524RM41_9CHRO</name>
<dbReference type="InterPro" id="IPR029149">
    <property type="entry name" value="Creatin/AminoP/Spt16_N"/>
</dbReference>
<evidence type="ECO:0000256" key="7">
    <source>
        <dbReference type="ARBA" id="ARBA00023211"/>
    </source>
</evidence>
<comment type="similarity">
    <text evidence="3 8">Belongs to the peptidase M24B family.</text>
</comment>
<organism evidence="10 11">
    <name type="scientific">Aphanocapsa feldmannii 277cV</name>
    <dbReference type="NCBI Taxonomy" id="2507553"/>
    <lineage>
        <taxon>Bacteria</taxon>
        <taxon>Bacillati</taxon>
        <taxon>Cyanobacteriota</taxon>
        <taxon>Cyanophyceae</taxon>
        <taxon>Oscillatoriophycideae</taxon>
        <taxon>Chroococcales</taxon>
        <taxon>Microcystaceae</taxon>
        <taxon>Aphanocapsa</taxon>
    </lineage>
</organism>